<dbReference type="GO" id="GO:0006865">
    <property type="term" value="P:amino acid transport"/>
    <property type="evidence" value="ECO:0007669"/>
    <property type="project" value="TreeGrafter"/>
</dbReference>
<dbReference type="Pfam" id="PF00528">
    <property type="entry name" value="BPD_transp_1"/>
    <property type="match status" value="1"/>
</dbReference>
<dbReference type="NCBIfam" id="TIGR01726">
    <property type="entry name" value="HEQRo_perm_3TM"/>
    <property type="match status" value="1"/>
</dbReference>
<keyword evidence="11" id="KW-1185">Reference proteome</keyword>
<evidence type="ECO:0000256" key="8">
    <source>
        <dbReference type="SAM" id="MobiDB-lite"/>
    </source>
</evidence>
<dbReference type="SUPFAM" id="SSF161098">
    <property type="entry name" value="MetI-like"/>
    <property type="match status" value="1"/>
</dbReference>
<feature type="domain" description="ABC transmembrane type-1" evidence="9">
    <location>
        <begin position="68"/>
        <end position="259"/>
    </location>
</feature>
<comment type="similarity">
    <text evidence="7">Belongs to the binding-protein-dependent transport system permease family.</text>
</comment>
<keyword evidence="2 7" id="KW-0813">Transport</keyword>
<dbReference type="InterPro" id="IPR010065">
    <property type="entry name" value="AA_ABC_transptr_permease_3TM"/>
</dbReference>
<dbReference type="GO" id="GO:0022857">
    <property type="term" value="F:transmembrane transporter activity"/>
    <property type="evidence" value="ECO:0007669"/>
    <property type="project" value="InterPro"/>
</dbReference>
<evidence type="ECO:0000256" key="2">
    <source>
        <dbReference type="ARBA" id="ARBA00022448"/>
    </source>
</evidence>
<gene>
    <name evidence="10" type="ORF">N864_14540</name>
</gene>
<dbReference type="InterPro" id="IPR043429">
    <property type="entry name" value="ArtM/GltK/GlnP/TcyL/YhdX-like"/>
</dbReference>
<dbReference type="PATRIC" id="fig|584657.3.peg.3807"/>
<protein>
    <submittedName>
        <fullName evidence="10">Amino acid ABC transporter permease</fullName>
    </submittedName>
</protein>
<evidence type="ECO:0000256" key="7">
    <source>
        <dbReference type="RuleBase" id="RU363032"/>
    </source>
</evidence>
<keyword evidence="4 7" id="KW-0812">Transmembrane</keyword>
<evidence type="ECO:0000256" key="1">
    <source>
        <dbReference type="ARBA" id="ARBA00004651"/>
    </source>
</evidence>
<evidence type="ECO:0000259" key="9">
    <source>
        <dbReference type="PROSITE" id="PS50928"/>
    </source>
</evidence>
<dbReference type="EMBL" id="AWQS01000271">
    <property type="protein sequence ID" value="EWT04323.1"/>
    <property type="molecule type" value="Genomic_DNA"/>
</dbReference>
<keyword evidence="6 7" id="KW-0472">Membrane</keyword>
<feature type="transmembrane region" description="Helical" evidence="7">
    <location>
        <begin position="237"/>
        <end position="255"/>
    </location>
</feature>
<dbReference type="InterPro" id="IPR000515">
    <property type="entry name" value="MetI-like"/>
</dbReference>
<evidence type="ECO:0000256" key="4">
    <source>
        <dbReference type="ARBA" id="ARBA00022692"/>
    </source>
</evidence>
<dbReference type="GO" id="GO:0043190">
    <property type="term" value="C:ATP-binding cassette (ABC) transporter complex"/>
    <property type="evidence" value="ECO:0007669"/>
    <property type="project" value="InterPro"/>
</dbReference>
<dbReference type="Gene3D" id="1.10.3720.10">
    <property type="entry name" value="MetI-like"/>
    <property type="match status" value="1"/>
</dbReference>
<dbReference type="PROSITE" id="PS50928">
    <property type="entry name" value="ABC_TM1"/>
    <property type="match status" value="1"/>
</dbReference>
<feature type="transmembrane region" description="Helical" evidence="7">
    <location>
        <begin position="106"/>
        <end position="128"/>
    </location>
</feature>
<dbReference type="Proteomes" id="UP000019494">
    <property type="component" value="Unassembled WGS sequence"/>
</dbReference>
<dbReference type="PANTHER" id="PTHR30614:SF21">
    <property type="entry name" value="AMINO ACID ABC TRANSPORTER PERMEASE"/>
    <property type="match status" value="1"/>
</dbReference>
<organism evidence="10 11">
    <name type="scientific">Intrasporangium chromatireducens Q5-1</name>
    <dbReference type="NCBI Taxonomy" id="584657"/>
    <lineage>
        <taxon>Bacteria</taxon>
        <taxon>Bacillati</taxon>
        <taxon>Actinomycetota</taxon>
        <taxon>Actinomycetes</taxon>
        <taxon>Micrococcales</taxon>
        <taxon>Intrasporangiaceae</taxon>
        <taxon>Intrasporangium</taxon>
    </lineage>
</organism>
<evidence type="ECO:0000256" key="3">
    <source>
        <dbReference type="ARBA" id="ARBA00022475"/>
    </source>
</evidence>
<evidence type="ECO:0000256" key="5">
    <source>
        <dbReference type="ARBA" id="ARBA00022989"/>
    </source>
</evidence>
<comment type="caution">
    <text evidence="10">The sequence shown here is derived from an EMBL/GenBank/DDBJ whole genome shotgun (WGS) entry which is preliminary data.</text>
</comment>
<evidence type="ECO:0000256" key="6">
    <source>
        <dbReference type="ARBA" id="ARBA00023136"/>
    </source>
</evidence>
<dbReference type="PANTHER" id="PTHR30614">
    <property type="entry name" value="MEMBRANE COMPONENT OF AMINO ACID ABC TRANSPORTER"/>
    <property type="match status" value="1"/>
</dbReference>
<reference evidence="11" key="1">
    <citation type="submission" date="2013-08" db="EMBL/GenBank/DDBJ databases">
        <title>Intrasporangium oryzae NRRL B-24470.</title>
        <authorList>
            <person name="Liu H."/>
            <person name="Wang G."/>
        </authorList>
    </citation>
    <scope>NUCLEOTIDE SEQUENCE [LARGE SCALE GENOMIC DNA]</scope>
    <source>
        <strain evidence="11">Q5-1</strain>
    </source>
</reference>
<dbReference type="InterPro" id="IPR035906">
    <property type="entry name" value="MetI-like_sf"/>
</dbReference>
<comment type="subcellular location">
    <subcellularLocation>
        <location evidence="1 7">Cell membrane</location>
        <topology evidence="1 7">Multi-pass membrane protein</topology>
    </subcellularLocation>
</comment>
<feature type="transmembrane region" description="Helical" evidence="7">
    <location>
        <begin position="20"/>
        <end position="38"/>
    </location>
</feature>
<feature type="compositionally biased region" description="Low complexity" evidence="8">
    <location>
        <begin position="278"/>
        <end position="295"/>
    </location>
</feature>
<evidence type="ECO:0000313" key="10">
    <source>
        <dbReference type="EMBL" id="EWT04323.1"/>
    </source>
</evidence>
<dbReference type="CDD" id="cd06261">
    <property type="entry name" value="TM_PBP2"/>
    <property type="match status" value="1"/>
</dbReference>
<accession>W9GHM1</accession>
<keyword evidence="3" id="KW-1003">Cell membrane</keyword>
<feature type="transmembrane region" description="Helical" evidence="7">
    <location>
        <begin position="75"/>
        <end position="94"/>
    </location>
</feature>
<sequence length="301" mass="31931">MSASVLFDAPGPKARARHAVLTAVGILLILAFLAFALWKLGDKGNLAPELWTPFLTSEIWVSYLIPGLINTLKAAAVSVLLAGIFGLVFGLGRLSHNGVVRWVSTVVVEFFRSVPVLIMMIASFYLYANNNVFSSDLNPFAAVVTGLTLYNGSVVAELIRSGVGSLPKGQAEAGLSIGLTRSQTLRTIQLPQAITAMLPALVSQLVVVLKDTALGQIITYPELLTTYSQIGSYKGNIVPSMIVIAIIFIIINYVLSRLAGYVEGRLRSRGRATIPGPTVGTDATADVETTAVDETGAPSGR</sequence>
<keyword evidence="5 7" id="KW-1133">Transmembrane helix</keyword>
<dbReference type="OrthoDB" id="4543034at2"/>
<name>W9GHM1_9MICO</name>
<feature type="region of interest" description="Disordered" evidence="8">
    <location>
        <begin position="273"/>
        <end position="301"/>
    </location>
</feature>
<proteinExistence type="inferred from homology"/>
<dbReference type="RefSeq" id="WP_034721112.1">
    <property type="nucleotide sequence ID" value="NZ_AWQS01000271.1"/>
</dbReference>
<evidence type="ECO:0000313" key="11">
    <source>
        <dbReference type="Proteomes" id="UP000019494"/>
    </source>
</evidence>
<dbReference type="AlphaFoldDB" id="W9GHM1"/>